<feature type="compositionally biased region" description="Low complexity" evidence="1">
    <location>
        <begin position="73"/>
        <end position="96"/>
    </location>
</feature>
<evidence type="ECO:0000313" key="2">
    <source>
        <dbReference type="EMBL" id="RPA81436.1"/>
    </source>
</evidence>
<accession>A0A3N4I7I2</accession>
<keyword evidence="3" id="KW-1185">Reference proteome</keyword>
<organism evidence="2 3">
    <name type="scientific">Ascobolus immersus RN42</name>
    <dbReference type="NCBI Taxonomy" id="1160509"/>
    <lineage>
        <taxon>Eukaryota</taxon>
        <taxon>Fungi</taxon>
        <taxon>Dikarya</taxon>
        <taxon>Ascomycota</taxon>
        <taxon>Pezizomycotina</taxon>
        <taxon>Pezizomycetes</taxon>
        <taxon>Pezizales</taxon>
        <taxon>Ascobolaceae</taxon>
        <taxon>Ascobolus</taxon>
    </lineage>
</organism>
<gene>
    <name evidence="2" type="ORF">BJ508DRAFT_326337</name>
</gene>
<name>A0A3N4I7I2_ASCIM</name>
<proteinExistence type="predicted"/>
<sequence>MVLHDPEQLPDAPTTIYRRTRRQTRLREHMTEGAEAVTKASRDANDMLQVPSNRYSLRTRKSAQVPLRGREGSSSPRAASKATSRAKSRTSAQSRTPIRRTTSQPKARQTKLAIRIRPKSATDPSSQAKSDTITRKRGRIQAPLAPSPNTRNVLQMCLTGPPPIGYCVPTTYIYTPPTAAQYKFYGYIPEGTLDVCDELYWDYEDHVHPLDDHPNPPEAAIQFRKYIGEVQHIAECLPKSGFKADLTGHLRRIVRGHNLRLQEVEYMPKLRLPIEHWSLSQQRVHFLEEEVYDNDLWDTFDDGRKKNFLAVIEAYNTGALKLEDRPPIDDASVALFWNGKFKVGWRRPAGLNLGMECERFRLEDEGGSLWVENGMLVKVERNVRQQTSS</sequence>
<protein>
    <submittedName>
        <fullName evidence="2">Uncharacterized protein</fullName>
    </submittedName>
</protein>
<feature type="region of interest" description="Disordered" evidence="1">
    <location>
        <begin position="29"/>
        <end position="137"/>
    </location>
</feature>
<evidence type="ECO:0000313" key="3">
    <source>
        <dbReference type="Proteomes" id="UP000275078"/>
    </source>
</evidence>
<reference evidence="2 3" key="1">
    <citation type="journal article" date="2018" name="Nat. Ecol. Evol.">
        <title>Pezizomycetes genomes reveal the molecular basis of ectomycorrhizal truffle lifestyle.</title>
        <authorList>
            <person name="Murat C."/>
            <person name="Payen T."/>
            <person name="Noel B."/>
            <person name="Kuo A."/>
            <person name="Morin E."/>
            <person name="Chen J."/>
            <person name="Kohler A."/>
            <person name="Krizsan K."/>
            <person name="Balestrini R."/>
            <person name="Da Silva C."/>
            <person name="Montanini B."/>
            <person name="Hainaut M."/>
            <person name="Levati E."/>
            <person name="Barry K.W."/>
            <person name="Belfiori B."/>
            <person name="Cichocki N."/>
            <person name="Clum A."/>
            <person name="Dockter R.B."/>
            <person name="Fauchery L."/>
            <person name="Guy J."/>
            <person name="Iotti M."/>
            <person name="Le Tacon F."/>
            <person name="Lindquist E.A."/>
            <person name="Lipzen A."/>
            <person name="Malagnac F."/>
            <person name="Mello A."/>
            <person name="Molinier V."/>
            <person name="Miyauchi S."/>
            <person name="Poulain J."/>
            <person name="Riccioni C."/>
            <person name="Rubini A."/>
            <person name="Sitrit Y."/>
            <person name="Splivallo R."/>
            <person name="Traeger S."/>
            <person name="Wang M."/>
            <person name="Zifcakova L."/>
            <person name="Wipf D."/>
            <person name="Zambonelli A."/>
            <person name="Paolocci F."/>
            <person name="Nowrousian M."/>
            <person name="Ottonello S."/>
            <person name="Baldrian P."/>
            <person name="Spatafora J.W."/>
            <person name="Henrissat B."/>
            <person name="Nagy L.G."/>
            <person name="Aury J.M."/>
            <person name="Wincker P."/>
            <person name="Grigoriev I.V."/>
            <person name="Bonfante P."/>
            <person name="Martin F.M."/>
        </authorList>
    </citation>
    <scope>NUCLEOTIDE SEQUENCE [LARGE SCALE GENOMIC DNA]</scope>
    <source>
        <strain evidence="2 3">RN42</strain>
    </source>
</reference>
<feature type="compositionally biased region" description="Polar residues" evidence="1">
    <location>
        <begin position="122"/>
        <end position="131"/>
    </location>
</feature>
<dbReference type="AlphaFoldDB" id="A0A3N4I7I2"/>
<evidence type="ECO:0000256" key="1">
    <source>
        <dbReference type="SAM" id="MobiDB-lite"/>
    </source>
</evidence>
<dbReference type="EMBL" id="ML119679">
    <property type="protein sequence ID" value="RPA81436.1"/>
    <property type="molecule type" value="Genomic_DNA"/>
</dbReference>
<dbReference type="Proteomes" id="UP000275078">
    <property type="component" value="Unassembled WGS sequence"/>
</dbReference>